<organism evidence="1">
    <name type="scientific">Rhizopus microsporus var. microsporus</name>
    <dbReference type="NCBI Taxonomy" id="86635"/>
    <lineage>
        <taxon>Eukaryota</taxon>
        <taxon>Fungi</taxon>
        <taxon>Fungi incertae sedis</taxon>
        <taxon>Mucoromycota</taxon>
        <taxon>Mucoromycotina</taxon>
        <taxon>Mucoromycetes</taxon>
        <taxon>Mucorales</taxon>
        <taxon>Mucorineae</taxon>
        <taxon>Rhizopodaceae</taxon>
        <taxon>Rhizopus</taxon>
    </lineage>
</organism>
<sequence length="156" mass="17696">MPNAEESAETAGTIGLFVGNLFPDRNIHEPRIKDKRPSRKDRAAPFSWKHFQRLIDDVNVSPVLVNAVIGGCHVLTYLKYYTKPVKPLEMNYKRLYLNPIGYQPENSTWQNVSGDSRLAAIQELEAKASFYIPLSAYVGVTIKYELLHNVDVPDHP</sequence>
<protein>
    <submittedName>
        <fullName evidence="1">Uncharacterized protein</fullName>
    </submittedName>
</protein>
<dbReference type="EMBL" id="KV921882">
    <property type="protein sequence ID" value="ORE08866.1"/>
    <property type="molecule type" value="Genomic_DNA"/>
</dbReference>
<dbReference type="OrthoDB" id="2264760at2759"/>
<accession>A0A1X0RA47</accession>
<dbReference type="AlphaFoldDB" id="A0A1X0RA47"/>
<gene>
    <name evidence="1" type="ORF">BCV72DRAFT_303245</name>
</gene>
<dbReference type="VEuPathDB" id="FungiDB:BCV72DRAFT_303245"/>
<proteinExistence type="predicted"/>
<evidence type="ECO:0000313" key="1">
    <source>
        <dbReference type="EMBL" id="ORE08866.1"/>
    </source>
</evidence>
<name>A0A1X0RA47_RHIZD</name>
<dbReference type="Proteomes" id="UP000242414">
    <property type="component" value="Unassembled WGS sequence"/>
</dbReference>
<reference evidence="1" key="1">
    <citation type="journal article" date="2016" name="Proc. Natl. Acad. Sci. U.S.A.">
        <title>Lipid metabolic changes in an early divergent fungus govern the establishment of a mutualistic symbiosis with endobacteria.</title>
        <authorList>
            <person name="Lastovetsky O.A."/>
            <person name="Gaspar M.L."/>
            <person name="Mondo S.J."/>
            <person name="LaButti K.M."/>
            <person name="Sandor L."/>
            <person name="Grigoriev I.V."/>
            <person name="Henry S.A."/>
            <person name="Pawlowska T.E."/>
        </authorList>
    </citation>
    <scope>NUCLEOTIDE SEQUENCE [LARGE SCALE GENOMIC DNA]</scope>
    <source>
        <strain evidence="1">ATCC 52814</strain>
    </source>
</reference>